<dbReference type="AlphaFoldDB" id="A0A3S4ZY12"/>
<name>A0A3S4ZY12_9PLAT</name>
<feature type="chain" id="PRO_5018660772" description="Secreted protein" evidence="1">
    <location>
        <begin position="27"/>
        <end position="80"/>
    </location>
</feature>
<evidence type="ECO:0000256" key="1">
    <source>
        <dbReference type="SAM" id="SignalP"/>
    </source>
</evidence>
<gene>
    <name evidence="2" type="ORF">PXEA_LOCUS8259</name>
</gene>
<organism evidence="2 3">
    <name type="scientific">Protopolystoma xenopodis</name>
    <dbReference type="NCBI Taxonomy" id="117903"/>
    <lineage>
        <taxon>Eukaryota</taxon>
        <taxon>Metazoa</taxon>
        <taxon>Spiralia</taxon>
        <taxon>Lophotrochozoa</taxon>
        <taxon>Platyhelminthes</taxon>
        <taxon>Monogenea</taxon>
        <taxon>Polyopisthocotylea</taxon>
        <taxon>Polystomatidea</taxon>
        <taxon>Polystomatidae</taxon>
        <taxon>Protopolystoma</taxon>
    </lineage>
</organism>
<keyword evidence="3" id="KW-1185">Reference proteome</keyword>
<comment type="caution">
    <text evidence="2">The sequence shown here is derived from an EMBL/GenBank/DDBJ whole genome shotgun (WGS) entry which is preliminary data.</text>
</comment>
<sequence length="80" mass="9249">MVDRFHSVPVPMCVLLQALFFKALEARTLPPHRAARLGSDSYIFRYQALPSWVVSLIRPVLPEQTVDAYRWSPATFRVDF</sequence>
<dbReference type="Proteomes" id="UP000784294">
    <property type="component" value="Unassembled WGS sequence"/>
</dbReference>
<accession>A0A3S4ZY12</accession>
<keyword evidence="1" id="KW-0732">Signal</keyword>
<proteinExistence type="predicted"/>
<evidence type="ECO:0008006" key="4">
    <source>
        <dbReference type="Google" id="ProtNLM"/>
    </source>
</evidence>
<dbReference type="EMBL" id="CAAALY010022439">
    <property type="protein sequence ID" value="VEL14819.1"/>
    <property type="molecule type" value="Genomic_DNA"/>
</dbReference>
<evidence type="ECO:0000313" key="3">
    <source>
        <dbReference type="Proteomes" id="UP000784294"/>
    </source>
</evidence>
<reference evidence="2" key="1">
    <citation type="submission" date="2018-11" db="EMBL/GenBank/DDBJ databases">
        <authorList>
            <consortium name="Pathogen Informatics"/>
        </authorList>
    </citation>
    <scope>NUCLEOTIDE SEQUENCE</scope>
</reference>
<protein>
    <recommendedName>
        <fullName evidence="4">Secreted protein</fullName>
    </recommendedName>
</protein>
<feature type="signal peptide" evidence="1">
    <location>
        <begin position="1"/>
        <end position="26"/>
    </location>
</feature>
<evidence type="ECO:0000313" key="2">
    <source>
        <dbReference type="EMBL" id="VEL14819.1"/>
    </source>
</evidence>